<dbReference type="SUPFAM" id="SSF116846">
    <property type="entry name" value="MIT domain"/>
    <property type="match status" value="1"/>
</dbReference>
<dbReference type="EMBL" id="BIMW01000192">
    <property type="protein sequence ID" value="GCE96465.1"/>
    <property type="molecule type" value="Genomic_DNA"/>
</dbReference>
<accession>A0A5M3TDF8</accession>
<dbReference type="InterPro" id="IPR036181">
    <property type="entry name" value="MIT_dom_sf"/>
</dbReference>
<comment type="caution">
    <text evidence="1">The sequence shown here is derived from an EMBL/GenBank/DDBJ whole genome shotgun (WGS) entry which is preliminary data.</text>
</comment>
<protein>
    <recommendedName>
        <fullName evidence="3">Tetratricopeptide repeat protein</fullName>
    </recommendedName>
</protein>
<proteinExistence type="predicted"/>
<evidence type="ECO:0008006" key="3">
    <source>
        <dbReference type="Google" id="ProtNLM"/>
    </source>
</evidence>
<keyword evidence="2" id="KW-1185">Reference proteome</keyword>
<sequence>MRQNLYIKQASQLERQGKQDEAIAVYRKAIEFNG</sequence>
<evidence type="ECO:0000313" key="2">
    <source>
        <dbReference type="Proteomes" id="UP000326169"/>
    </source>
</evidence>
<dbReference type="Proteomes" id="UP000326169">
    <property type="component" value="Unassembled WGS sequence"/>
</dbReference>
<evidence type="ECO:0000313" key="1">
    <source>
        <dbReference type="EMBL" id="GCE96465.1"/>
    </source>
</evidence>
<dbReference type="Gene3D" id="1.20.58.80">
    <property type="entry name" value="Phosphotransferase system, lactose/cellobiose-type IIA subunit"/>
    <property type="match status" value="1"/>
</dbReference>
<dbReference type="PROSITE" id="PS50293">
    <property type="entry name" value="TPR_REGION"/>
    <property type="match status" value="1"/>
</dbReference>
<reference evidence="1 2" key="1">
    <citation type="journal article" date="2019" name="J Genomics">
        <title>The Draft Genome of a Hydrogen-producing Cyanobacterium, Arthrospira platensis NIES-46.</title>
        <authorList>
            <person name="Suzuki S."/>
            <person name="Yamaguchi H."/>
            <person name="Kawachi M."/>
        </authorList>
    </citation>
    <scope>NUCLEOTIDE SEQUENCE [LARGE SCALE GENOMIC DNA]</scope>
    <source>
        <strain evidence="1 2">NIES-46</strain>
    </source>
</reference>
<gene>
    <name evidence="1" type="ORF">NIES46_45370</name>
</gene>
<name>A0A5M3TDF8_LIMPL</name>
<organism evidence="1 2">
    <name type="scientific">Limnospira platensis NIES-46</name>
    <dbReference type="NCBI Taxonomy" id="1236695"/>
    <lineage>
        <taxon>Bacteria</taxon>
        <taxon>Bacillati</taxon>
        <taxon>Cyanobacteriota</taxon>
        <taxon>Cyanophyceae</taxon>
        <taxon>Oscillatoriophycideae</taxon>
        <taxon>Oscillatoriales</taxon>
        <taxon>Sirenicapillariaceae</taxon>
        <taxon>Limnospira</taxon>
    </lineage>
</organism>